<evidence type="ECO:0000256" key="3">
    <source>
        <dbReference type="SAM" id="MobiDB-lite"/>
    </source>
</evidence>
<keyword evidence="5" id="KW-1185">Reference proteome</keyword>
<feature type="binding site" evidence="2">
    <location>
        <position position="203"/>
    </location>
    <ligand>
        <name>Zn(2+)</name>
        <dbReference type="ChEBI" id="CHEBI:29105"/>
    </ligand>
</feature>
<dbReference type="InterPro" id="IPR001765">
    <property type="entry name" value="Carbonic_anhydrase"/>
</dbReference>
<dbReference type="Pfam" id="PF00484">
    <property type="entry name" value="Pro_CA"/>
    <property type="match status" value="1"/>
</dbReference>
<protein>
    <submittedName>
        <fullName evidence="4">Carbonic anhydrase</fullName>
    </submittedName>
</protein>
<keyword evidence="2" id="KW-0862">Zinc</keyword>
<accession>A0A518REU4</accession>
<feature type="binding site" evidence="2">
    <location>
        <position position="149"/>
    </location>
    <ligand>
        <name>Zn(2+)</name>
        <dbReference type="ChEBI" id="CHEBI:29105"/>
    </ligand>
</feature>
<dbReference type="GO" id="GO:0008270">
    <property type="term" value="F:zinc ion binding"/>
    <property type="evidence" value="ECO:0007669"/>
    <property type="project" value="InterPro"/>
</dbReference>
<keyword evidence="2" id="KW-0479">Metal-binding</keyword>
<dbReference type="Proteomes" id="UP000318055">
    <property type="component" value="Chromosome"/>
</dbReference>
<dbReference type="OrthoDB" id="9797527at2"/>
<dbReference type="AlphaFoldDB" id="A0A518REU4"/>
<comment type="similarity">
    <text evidence="1">Belongs to the beta-class carbonic anhydrase family.</text>
</comment>
<dbReference type="EMBL" id="CP042239">
    <property type="protein sequence ID" value="QDX25951.1"/>
    <property type="molecule type" value="Genomic_DNA"/>
</dbReference>
<comment type="cofactor">
    <cofactor evidence="2">
        <name>Zn(2+)</name>
        <dbReference type="ChEBI" id="CHEBI:29105"/>
    </cofactor>
    <text evidence="2">Binds 1 zinc ion per subunit.</text>
</comment>
<dbReference type="PANTHER" id="PTHR11002">
    <property type="entry name" value="CARBONIC ANHYDRASE"/>
    <property type="match status" value="1"/>
</dbReference>
<proteinExistence type="inferred from homology"/>
<evidence type="ECO:0000256" key="2">
    <source>
        <dbReference type="PIRSR" id="PIRSR601765-1"/>
    </source>
</evidence>
<dbReference type="InterPro" id="IPR036874">
    <property type="entry name" value="Carbonic_anhydrase_sf"/>
</dbReference>
<evidence type="ECO:0000313" key="5">
    <source>
        <dbReference type="Proteomes" id="UP000318055"/>
    </source>
</evidence>
<dbReference type="PANTHER" id="PTHR11002:SF79">
    <property type="entry name" value="CARBONIC ANHYDRASE 2"/>
    <property type="match status" value="1"/>
</dbReference>
<evidence type="ECO:0000313" key="4">
    <source>
        <dbReference type="EMBL" id="QDX25951.1"/>
    </source>
</evidence>
<reference evidence="4 5" key="1">
    <citation type="submission" date="2019-07" db="EMBL/GenBank/DDBJ databases">
        <title>Sphingomonas alkalisoli sp. nov., isolated from rhizosphere soil of Suaedae salsa.</title>
        <authorList>
            <person name="Zhang H."/>
            <person name="Xu L."/>
            <person name="Zhang J.-X."/>
            <person name="Sun J.-Q."/>
        </authorList>
    </citation>
    <scope>NUCLEOTIDE SEQUENCE [LARGE SCALE GENOMIC DNA]</scope>
    <source>
        <strain evidence="4 5">XS-10</strain>
    </source>
</reference>
<dbReference type="GO" id="GO:0004089">
    <property type="term" value="F:carbonate dehydratase activity"/>
    <property type="evidence" value="ECO:0007669"/>
    <property type="project" value="InterPro"/>
</dbReference>
<gene>
    <name evidence="4" type="ORF">FPZ54_07890</name>
</gene>
<dbReference type="SMART" id="SM00947">
    <property type="entry name" value="Pro_CA"/>
    <property type="match status" value="1"/>
</dbReference>
<dbReference type="Gene3D" id="3.40.1050.10">
    <property type="entry name" value="Carbonic anhydrase"/>
    <property type="match status" value="1"/>
</dbReference>
<feature type="binding site" evidence="2">
    <location>
        <position position="151"/>
    </location>
    <ligand>
        <name>Zn(2+)</name>
        <dbReference type="ChEBI" id="CHEBI:29105"/>
    </ligand>
</feature>
<feature type="region of interest" description="Disordered" evidence="3">
    <location>
        <begin position="32"/>
        <end position="52"/>
    </location>
</feature>
<evidence type="ECO:0000256" key="1">
    <source>
        <dbReference type="ARBA" id="ARBA00006217"/>
    </source>
</evidence>
<dbReference type="KEGG" id="ssua:FPZ54_07890"/>
<dbReference type="SUPFAM" id="SSF53056">
    <property type="entry name" value="beta-carbonic anhydrase, cab"/>
    <property type="match status" value="1"/>
</dbReference>
<feature type="binding site" evidence="2">
    <location>
        <position position="206"/>
    </location>
    <ligand>
        <name>Zn(2+)</name>
        <dbReference type="ChEBI" id="CHEBI:29105"/>
    </ligand>
</feature>
<organism evidence="4 5">
    <name type="scientific">Sphingomonas suaedae</name>
    <dbReference type="NCBI Taxonomy" id="2599297"/>
    <lineage>
        <taxon>Bacteria</taxon>
        <taxon>Pseudomonadati</taxon>
        <taxon>Pseudomonadota</taxon>
        <taxon>Alphaproteobacteria</taxon>
        <taxon>Sphingomonadales</taxon>
        <taxon>Sphingomonadaceae</taxon>
        <taxon>Sphingomonas</taxon>
    </lineage>
</organism>
<sequence>MKSMICCRVGIPGAGLFFVLFCLVIEPQDSARRHQVQSPQRNMRHRSRPARTAAPMIGQDTLPAGSRLMKVTRRHLFAALAAGSAALASRPLIASEGVKSAITPDAALATLKKGNQAFTMGHAFNYGLNDSQRRAFLAGQRPFATIVCCSDSRAAPEQIFETGVGQLFVVRNAGSTVANPQAMGSIEYSVAHLGVPLVVVLGHTSCGAVKAAIDVADKKAVLPGSLGAMVDPIVPAVHTAQKIAGDLVENSIRENIHHVVHDLRAPGQRLLAEPRRSGKLKIVGAEYHFASGIVEFFDVE</sequence>
<name>A0A518REU4_9SPHN</name>